<evidence type="ECO:0000313" key="5">
    <source>
        <dbReference type="EMBL" id="CAH3130339.1"/>
    </source>
</evidence>
<proteinExistence type="inferred from homology"/>
<accession>A0ABN8P1H9</accession>
<feature type="coiled-coil region" evidence="4">
    <location>
        <begin position="211"/>
        <end position="238"/>
    </location>
</feature>
<dbReference type="SUPFAM" id="SSF50494">
    <property type="entry name" value="Trypsin-like serine proteases"/>
    <property type="match status" value="1"/>
</dbReference>
<keyword evidence="3" id="KW-0378">Hydrolase</keyword>
<evidence type="ECO:0008006" key="7">
    <source>
        <dbReference type="Google" id="ProtNLM"/>
    </source>
</evidence>
<comment type="similarity">
    <text evidence="1">Belongs to the peptidase S1C family.</text>
</comment>
<dbReference type="PANTHER" id="PTHR43343">
    <property type="entry name" value="PEPTIDASE S12"/>
    <property type="match status" value="1"/>
</dbReference>
<feature type="coiled-coil region" evidence="4">
    <location>
        <begin position="389"/>
        <end position="416"/>
    </location>
</feature>
<dbReference type="Gene3D" id="2.40.10.10">
    <property type="entry name" value="Trypsin-like serine proteases"/>
    <property type="match status" value="2"/>
</dbReference>
<keyword evidence="6" id="KW-1185">Reference proteome</keyword>
<dbReference type="InterPro" id="IPR043504">
    <property type="entry name" value="Peptidase_S1_PA_chymotrypsin"/>
</dbReference>
<organism evidence="5 6">
    <name type="scientific">Porites lobata</name>
    <dbReference type="NCBI Taxonomy" id="104759"/>
    <lineage>
        <taxon>Eukaryota</taxon>
        <taxon>Metazoa</taxon>
        <taxon>Cnidaria</taxon>
        <taxon>Anthozoa</taxon>
        <taxon>Hexacorallia</taxon>
        <taxon>Scleractinia</taxon>
        <taxon>Fungiina</taxon>
        <taxon>Poritidae</taxon>
        <taxon>Porites</taxon>
    </lineage>
</organism>
<comment type="caution">
    <text evidence="5">The sequence shown here is derived from an EMBL/GenBank/DDBJ whole genome shotgun (WGS) entry which is preliminary data.</text>
</comment>
<reference evidence="5 6" key="1">
    <citation type="submission" date="2022-05" db="EMBL/GenBank/DDBJ databases">
        <authorList>
            <consortium name="Genoscope - CEA"/>
            <person name="William W."/>
        </authorList>
    </citation>
    <scope>NUCLEOTIDE SEQUENCE [LARGE SCALE GENOMIC DNA]</scope>
</reference>
<protein>
    <recommendedName>
        <fullName evidence="7">Serine protease</fullName>
    </recommendedName>
</protein>
<dbReference type="InterPro" id="IPR001940">
    <property type="entry name" value="Peptidase_S1C"/>
</dbReference>
<sequence>MNAVSDVLGEEGRMVGDACVKVKIIGEPEDYARKKYTWNDALKRLERCYAGRSPANFVGDLLLPREYDDKGNVNREKTYNILDIHNALENFDEKPFVQKYPRPGTGRDELEKLIDKRRADVEKEHAEAMADPNSRREYSWLVAQRRVRDCFAGNFAFDSPPFGFNSRYKKNVTYNIFDICKAVVFLKESDISPLCRKGIPLPSGPGSDELKMSIKKNNFDLEEEKKEAQTRIKQYSKDEAVKRVKDCFPLNHTYLDENVALFQNSGNGETYDIFHIYKEVERLKLYRCLQRNDSMCKSVTKEYEAALKELVSRNVEPCRYSQDEAWRRVRDCLNPGYYWLDTDIFPDKIKDERVRKTEQTYDISDIKNSIEYFDKRKFLDKYLPENNKYPDARERNEKVKEEREKIIEEYVKATEKGEISHGSGFIINDHYIITNKHVIDDADGKEIVISNASISELPCEVVYTDGGKDLALLYCQELDIKQNQVVPLHLSNQPLVTGMQVFSFGYPMSHTGETALFINGHVSGFTKPYADNRPSLAVLNLSLNSGNSGGPILHWIVNQLKVVGVATQKHFKEILTFEERDKIEKIRKSMETNDISNISEENITHFSRLSPGGELDIEPDPRPSLWGKLDIEHDPRQIPMNLLTLKLYDALETHSQFNLSNALPGDNVIKFIEEAIKKCSREHKDELVEVVKRASDHNILPSGQHSVSDCCIQ</sequence>
<dbReference type="InterPro" id="IPR009003">
    <property type="entry name" value="Peptidase_S1_PA"/>
</dbReference>
<dbReference type="InterPro" id="IPR051201">
    <property type="entry name" value="Chloro_Bact_Ser_Proteases"/>
</dbReference>
<dbReference type="Proteomes" id="UP001159405">
    <property type="component" value="Unassembled WGS sequence"/>
</dbReference>
<dbReference type="EMBL" id="CALNXK010000048">
    <property type="protein sequence ID" value="CAH3130339.1"/>
    <property type="molecule type" value="Genomic_DNA"/>
</dbReference>
<dbReference type="PRINTS" id="PR00834">
    <property type="entry name" value="PROTEASES2C"/>
</dbReference>
<evidence type="ECO:0000313" key="6">
    <source>
        <dbReference type="Proteomes" id="UP001159405"/>
    </source>
</evidence>
<dbReference type="PANTHER" id="PTHR43343:SF3">
    <property type="entry name" value="PROTEASE DO-LIKE 8, CHLOROPLASTIC"/>
    <property type="match status" value="1"/>
</dbReference>
<dbReference type="Pfam" id="PF13365">
    <property type="entry name" value="Trypsin_2"/>
    <property type="match status" value="1"/>
</dbReference>
<keyword evidence="4" id="KW-0175">Coiled coil</keyword>
<evidence type="ECO:0000256" key="1">
    <source>
        <dbReference type="ARBA" id="ARBA00010541"/>
    </source>
</evidence>
<name>A0ABN8P1H9_9CNID</name>
<keyword evidence="2" id="KW-0645">Protease</keyword>
<evidence type="ECO:0000256" key="2">
    <source>
        <dbReference type="ARBA" id="ARBA00022670"/>
    </source>
</evidence>
<evidence type="ECO:0000256" key="4">
    <source>
        <dbReference type="SAM" id="Coils"/>
    </source>
</evidence>
<evidence type="ECO:0000256" key="3">
    <source>
        <dbReference type="ARBA" id="ARBA00022801"/>
    </source>
</evidence>
<gene>
    <name evidence="5" type="ORF">PLOB_00034687</name>
</gene>